<evidence type="ECO:0000256" key="1">
    <source>
        <dbReference type="ARBA" id="ARBA00006700"/>
    </source>
</evidence>
<dbReference type="Proteomes" id="UP000229972">
    <property type="component" value="Unassembled WGS sequence"/>
</dbReference>
<organism evidence="6 7">
    <name type="scientific">Candidatus Falkowbacteria bacterium CG10_big_fil_rev_8_21_14_0_10_37_18</name>
    <dbReference type="NCBI Taxonomy" id="1974562"/>
    <lineage>
        <taxon>Bacteria</taxon>
        <taxon>Candidatus Falkowiibacteriota</taxon>
    </lineage>
</organism>
<dbReference type="InterPro" id="IPR013025">
    <property type="entry name" value="Ribosomal_uL23-like"/>
</dbReference>
<evidence type="ECO:0000313" key="6">
    <source>
        <dbReference type="EMBL" id="PIR95530.1"/>
    </source>
</evidence>
<evidence type="ECO:0000256" key="2">
    <source>
        <dbReference type="ARBA" id="ARBA00022980"/>
    </source>
</evidence>
<evidence type="ECO:0000256" key="5">
    <source>
        <dbReference type="SAM" id="MobiDB-lite"/>
    </source>
</evidence>
<comment type="caution">
    <text evidence="6">The sequence shown here is derived from an EMBL/GenBank/DDBJ whole genome shotgun (WGS) entry which is preliminary data.</text>
</comment>
<keyword evidence="2 4" id="KW-0689">Ribosomal protein</keyword>
<feature type="region of interest" description="Disordered" evidence="5">
    <location>
        <begin position="1"/>
        <end position="22"/>
    </location>
</feature>
<feature type="compositionally biased region" description="Basic and acidic residues" evidence="5">
    <location>
        <begin position="9"/>
        <end position="22"/>
    </location>
</feature>
<keyword evidence="3 4" id="KW-0687">Ribonucleoprotein</keyword>
<name>A0A2H0VB45_9BACT</name>
<dbReference type="SUPFAM" id="SSF54189">
    <property type="entry name" value="Ribosomal proteins S24e, L23 and L15e"/>
    <property type="match status" value="1"/>
</dbReference>
<evidence type="ECO:0000256" key="4">
    <source>
        <dbReference type="HAMAP-Rule" id="MF_01369"/>
    </source>
</evidence>
<evidence type="ECO:0000256" key="3">
    <source>
        <dbReference type="ARBA" id="ARBA00023274"/>
    </source>
</evidence>
<dbReference type="GO" id="GO:0005840">
    <property type="term" value="C:ribosome"/>
    <property type="evidence" value="ECO:0007669"/>
    <property type="project" value="UniProtKB-KW"/>
</dbReference>
<dbReference type="Pfam" id="PF00276">
    <property type="entry name" value="Ribosomal_L23"/>
    <property type="match status" value="1"/>
</dbReference>
<protein>
    <recommendedName>
        <fullName evidence="4">Large ribosomal subunit protein uL23</fullName>
    </recommendedName>
</protein>
<comment type="function">
    <text evidence="4">One of the early assembly proteins it binds 23S rRNA. One of the proteins that surrounds the polypeptide exit tunnel on the outside of the ribosome. Forms the main docking site for trigger factor binding to the ribosome.</text>
</comment>
<dbReference type="InterPro" id="IPR012677">
    <property type="entry name" value="Nucleotide-bd_a/b_plait_sf"/>
</dbReference>
<proteinExistence type="inferred from homology"/>
<gene>
    <name evidence="4" type="primary">rplW</name>
    <name evidence="6" type="ORF">COT93_01850</name>
</gene>
<sequence length="147" mass="15980">MSLFSSKKTTKEEITKTDTTTDAKEAASMKDLYSEVAPKKVATKAGAKVSKVANEAYRVLVSPLVTEKATALHEENKYVFVVANDANKISVAQAIQSVYGVSPKKVNISNIKGKAVSRGNVRGRRSDWRKAVVTLAKCETIKIYEGV</sequence>
<dbReference type="GO" id="GO:1990904">
    <property type="term" value="C:ribonucleoprotein complex"/>
    <property type="evidence" value="ECO:0007669"/>
    <property type="project" value="UniProtKB-KW"/>
</dbReference>
<comment type="subunit">
    <text evidence="4">Part of the 50S ribosomal subunit. Contacts protein L29, and trigger factor when it is bound to the ribosome.</text>
</comment>
<dbReference type="PANTHER" id="PTHR11620">
    <property type="entry name" value="60S RIBOSOMAL PROTEIN L23A"/>
    <property type="match status" value="1"/>
</dbReference>
<dbReference type="AlphaFoldDB" id="A0A2H0VB45"/>
<dbReference type="NCBIfam" id="NF004363">
    <property type="entry name" value="PRK05738.2-4"/>
    <property type="match status" value="1"/>
</dbReference>
<comment type="similarity">
    <text evidence="1 4">Belongs to the universal ribosomal protein uL23 family.</text>
</comment>
<dbReference type="EMBL" id="PFAL01000017">
    <property type="protein sequence ID" value="PIR95530.1"/>
    <property type="molecule type" value="Genomic_DNA"/>
</dbReference>
<dbReference type="GO" id="GO:0006412">
    <property type="term" value="P:translation"/>
    <property type="evidence" value="ECO:0007669"/>
    <property type="project" value="UniProtKB-UniRule"/>
</dbReference>
<keyword evidence="4" id="KW-0699">rRNA-binding</keyword>
<dbReference type="GO" id="GO:0003735">
    <property type="term" value="F:structural constituent of ribosome"/>
    <property type="evidence" value="ECO:0007669"/>
    <property type="project" value="InterPro"/>
</dbReference>
<dbReference type="GO" id="GO:0019843">
    <property type="term" value="F:rRNA binding"/>
    <property type="evidence" value="ECO:0007669"/>
    <property type="project" value="UniProtKB-UniRule"/>
</dbReference>
<reference evidence="7" key="1">
    <citation type="submission" date="2017-09" db="EMBL/GenBank/DDBJ databases">
        <title>Depth-based differentiation of microbial function through sediment-hosted aquifers and enrichment of novel symbionts in the deep terrestrial subsurface.</title>
        <authorList>
            <person name="Probst A.J."/>
            <person name="Ladd B."/>
            <person name="Jarett J.K."/>
            <person name="Geller-Mcgrath D.E."/>
            <person name="Sieber C.M.K."/>
            <person name="Emerson J.B."/>
            <person name="Anantharaman K."/>
            <person name="Thomas B.C."/>
            <person name="Malmstrom R."/>
            <person name="Stieglmeier M."/>
            <person name="Klingl A."/>
            <person name="Woyke T."/>
            <person name="Ryan C.M."/>
            <person name="Banfield J.F."/>
        </authorList>
    </citation>
    <scope>NUCLEOTIDE SEQUENCE [LARGE SCALE GENOMIC DNA]</scope>
</reference>
<evidence type="ECO:0000313" key="7">
    <source>
        <dbReference type="Proteomes" id="UP000229972"/>
    </source>
</evidence>
<dbReference type="InterPro" id="IPR012678">
    <property type="entry name" value="Ribosomal_uL23/eL15/eS24_sf"/>
</dbReference>
<dbReference type="Gene3D" id="3.30.70.330">
    <property type="match status" value="1"/>
</dbReference>
<accession>A0A2H0VB45</accession>
<keyword evidence="4" id="KW-0694">RNA-binding</keyword>
<dbReference type="HAMAP" id="MF_01369_B">
    <property type="entry name" value="Ribosomal_uL23_B"/>
    <property type="match status" value="1"/>
</dbReference>